<dbReference type="Pfam" id="PF07238">
    <property type="entry name" value="PilZ"/>
    <property type="match status" value="1"/>
</dbReference>
<evidence type="ECO:0000313" key="2">
    <source>
        <dbReference type="EMBL" id="AEI06198.1"/>
    </source>
</evidence>
<organism evidence="2 3">
    <name type="scientific">Afipia carboxidovorans (strain ATCC 49405 / DSM 1227 / KCTC 32145 / OM5)</name>
    <name type="common">Oligotropha carboxidovorans</name>
    <dbReference type="NCBI Taxonomy" id="504832"/>
    <lineage>
        <taxon>Bacteria</taxon>
        <taxon>Pseudomonadati</taxon>
        <taxon>Pseudomonadota</taxon>
        <taxon>Alphaproteobacteria</taxon>
        <taxon>Hyphomicrobiales</taxon>
        <taxon>Nitrobacteraceae</taxon>
        <taxon>Afipia</taxon>
    </lineage>
</organism>
<feature type="domain" description="PilZ" evidence="1">
    <location>
        <begin position="3"/>
        <end position="91"/>
    </location>
</feature>
<reference evidence="2 3" key="1">
    <citation type="journal article" date="2011" name="J. Bacteriol.">
        <title>Complete genome sequences of the chemolithoautotrophic Oligotropha carboxidovorans strains OM4 and OM5.</title>
        <authorList>
            <person name="Volland S."/>
            <person name="Rachinger M."/>
            <person name="Strittmatter A."/>
            <person name="Daniel R."/>
            <person name="Gottschalk G."/>
            <person name="Meyer O."/>
        </authorList>
    </citation>
    <scope>NUCLEOTIDE SEQUENCE [LARGE SCALE GENOMIC DNA]</scope>
    <source>
        <strain evidence="3">ATCC 49405 / DSM 1227 / KCTC 32145 / OM5</strain>
    </source>
</reference>
<name>B6JFE4_AFIC5</name>
<dbReference type="KEGG" id="oca:OCAR_6580"/>
<dbReference type="KEGG" id="ocg:OCA5_c14820"/>
<accession>B6JFE4</accession>
<dbReference type="Gene3D" id="2.40.10.220">
    <property type="entry name" value="predicted glycosyltransferase like domains"/>
    <property type="match status" value="1"/>
</dbReference>
<evidence type="ECO:0000259" key="1">
    <source>
        <dbReference type="Pfam" id="PF07238"/>
    </source>
</evidence>
<dbReference type="InterPro" id="IPR009875">
    <property type="entry name" value="PilZ_domain"/>
</dbReference>
<dbReference type="SUPFAM" id="SSF141371">
    <property type="entry name" value="PilZ domain-like"/>
    <property type="match status" value="1"/>
</dbReference>
<proteinExistence type="predicted"/>
<dbReference type="GO" id="GO:0035438">
    <property type="term" value="F:cyclic-di-GMP binding"/>
    <property type="evidence" value="ECO:0007669"/>
    <property type="project" value="InterPro"/>
</dbReference>
<dbReference type="EMBL" id="CP002826">
    <property type="protein sequence ID" value="AEI06198.1"/>
    <property type="molecule type" value="Genomic_DNA"/>
</dbReference>
<keyword evidence="3" id="KW-1185">Reference proteome</keyword>
<dbReference type="eggNOG" id="ENOG5031BC7">
    <property type="taxonomic scope" value="Bacteria"/>
</dbReference>
<gene>
    <name evidence="2" type="ordered locus">OCA5_c14820</name>
</gene>
<evidence type="ECO:0000313" key="3">
    <source>
        <dbReference type="Proteomes" id="UP000007730"/>
    </source>
</evidence>
<dbReference type="HOGENOM" id="CLU_160508_0_0_5"/>
<sequence length="101" mass="11248">MEQKRKSSRIQFGKGFAMKIIAIDGSWYRACEILDVSEDGALLQFQDSLGGLVLDEFFLMLSSTGVAFRRCRLAWINGSQMGVHFIKSNERASSKASSHAI</sequence>
<protein>
    <recommendedName>
        <fullName evidence="1">PilZ domain-containing protein</fullName>
    </recommendedName>
</protein>
<dbReference type="OrthoDB" id="7950104at2"/>
<dbReference type="PATRIC" id="fig|504832.7.peg.1576"/>
<dbReference type="AlphaFoldDB" id="B6JFE4"/>
<dbReference type="Proteomes" id="UP000007730">
    <property type="component" value="Chromosome"/>
</dbReference>
<dbReference type="RefSeq" id="WP_012563718.1">
    <property type="nucleotide sequence ID" value="NC_011386.1"/>
</dbReference>
<dbReference type="STRING" id="504832.OCA5_c14820"/>